<accession>A0A6A3KBQ0</accession>
<dbReference type="Proteomes" id="UP000460718">
    <property type="component" value="Unassembled WGS sequence"/>
</dbReference>
<comment type="caution">
    <text evidence="2">The sequence shown here is derived from an EMBL/GenBank/DDBJ whole genome shotgun (WGS) entry which is preliminary data.</text>
</comment>
<sequence>MTKVLASLRSMVACILAVDTPACVCKSMMSLIDIPATFVDEQHAHVRPSRPRGCAFYCRPWYTGCAKGLSGWYHLRQQC</sequence>
<evidence type="ECO:0000313" key="5">
    <source>
        <dbReference type="EMBL" id="KAE9223795.1"/>
    </source>
</evidence>
<reference evidence="8 9" key="1">
    <citation type="submission" date="2018-09" db="EMBL/GenBank/DDBJ databases">
        <title>Genomic investigation of the strawberry pathogen Phytophthora fragariae indicates pathogenicity is determined by transcriptional variation in three key races.</title>
        <authorList>
            <person name="Adams T.M."/>
            <person name="Armitage A.D."/>
            <person name="Sobczyk M.K."/>
            <person name="Bates H.J."/>
            <person name="Dunwell J.M."/>
            <person name="Nellist C.F."/>
            <person name="Harrison R.J."/>
        </authorList>
    </citation>
    <scope>NUCLEOTIDE SEQUENCE [LARGE SCALE GENOMIC DNA]</scope>
    <source>
        <strain evidence="5 7">BC-1</strain>
        <strain evidence="4 9">BC-23</strain>
        <strain evidence="6 10">NOV-77</strain>
        <strain evidence="3 11">ONT-3</strain>
        <strain evidence="2 8">SCRP245</strain>
    </source>
</reference>
<protein>
    <recommendedName>
        <fullName evidence="12">Secreted protein</fullName>
    </recommendedName>
</protein>
<evidence type="ECO:0000313" key="2">
    <source>
        <dbReference type="EMBL" id="KAE9005000.1"/>
    </source>
</evidence>
<evidence type="ECO:0000313" key="8">
    <source>
        <dbReference type="Proteomes" id="UP000460718"/>
    </source>
</evidence>
<feature type="signal peptide" evidence="1">
    <location>
        <begin position="1"/>
        <end position="17"/>
    </location>
</feature>
<name>A0A6A3KBQ0_9STRA</name>
<dbReference type="EMBL" id="QXFY01000973">
    <property type="protein sequence ID" value="KAE9331982.1"/>
    <property type="molecule type" value="Genomic_DNA"/>
</dbReference>
<dbReference type="Proteomes" id="UP000476176">
    <property type="component" value="Unassembled WGS sequence"/>
</dbReference>
<dbReference type="EMBL" id="QXFW01000703">
    <property type="protein sequence ID" value="KAE9005000.1"/>
    <property type="molecule type" value="Genomic_DNA"/>
</dbReference>
<evidence type="ECO:0000313" key="11">
    <source>
        <dbReference type="Proteomes" id="UP000488956"/>
    </source>
</evidence>
<evidence type="ECO:0000256" key="1">
    <source>
        <dbReference type="SAM" id="SignalP"/>
    </source>
</evidence>
<dbReference type="Proteomes" id="UP000440367">
    <property type="component" value="Unassembled WGS sequence"/>
</dbReference>
<evidence type="ECO:0000313" key="9">
    <source>
        <dbReference type="Proteomes" id="UP000476176"/>
    </source>
</evidence>
<organism evidence="2 8">
    <name type="scientific">Phytophthora fragariae</name>
    <dbReference type="NCBI Taxonomy" id="53985"/>
    <lineage>
        <taxon>Eukaryota</taxon>
        <taxon>Sar</taxon>
        <taxon>Stramenopiles</taxon>
        <taxon>Oomycota</taxon>
        <taxon>Peronosporomycetes</taxon>
        <taxon>Peronosporales</taxon>
        <taxon>Peronosporaceae</taxon>
        <taxon>Phytophthora</taxon>
    </lineage>
</organism>
<evidence type="ECO:0000313" key="3">
    <source>
        <dbReference type="EMBL" id="KAE9099279.1"/>
    </source>
</evidence>
<dbReference type="Proteomes" id="UP000486351">
    <property type="component" value="Unassembled WGS sequence"/>
</dbReference>
<keyword evidence="1" id="KW-0732">Signal</keyword>
<dbReference type="EMBL" id="QXFX01000984">
    <property type="protein sequence ID" value="KAE9099279.1"/>
    <property type="molecule type" value="Genomic_DNA"/>
</dbReference>
<evidence type="ECO:0000313" key="6">
    <source>
        <dbReference type="EMBL" id="KAE9331982.1"/>
    </source>
</evidence>
<dbReference type="AlphaFoldDB" id="A0A6A3KBQ0"/>
<evidence type="ECO:0000313" key="4">
    <source>
        <dbReference type="EMBL" id="KAE9222700.1"/>
    </source>
</evidence>
<evidence type="ECO:0000313" key="7">
    <source>
        <dbReference type="Proteomes" id="UP000440367"/>
    </source>
</evidence>
<evidence type="ECO:0008006" key="12">
    <source>
        <dbReference type="Google" id="ProtNLM"/>
    </source>
</evidence>
<dbReference type="EMBL" id="QXGC01000738">
    <property type="protein sequence ID" value="KAE9222700.1"/>
    <property type="molecule type" value="Genomic_DNA"/>
</dbReference>
<evidence type="ECO:0000313" key="10">
    <source>
        <dbReference type="Proteomes" id="UP000486351"/>
    </source>
</evidence>
<gene>
    <name evidence="5" type="ORF">PF002_g14879</name>
    <name evidence="4" type="ORF">PF004_g12729</name>
    <name evidence="6" type="ORF">PF008_g15162</name>
    <name evidence="3" type="ORF">PF010_g15260</name>
    <name evidence="2" type="ORF">PF011_g12226</name>
</gene>
<dbReference type="Proteomes" id="UP000488956">
    <property type="component" value="Unassembled WGS sequence"/>
</dbReference>
<dbReference type="EMBL" id="QXGD01000811">
    <property type="protein sequence ID" value="KAE9223795.1"/>
    <property type="molecule type" value="Genomic_DNA"/>
</dbReference>
<proteinExistence type="predicted"/>
<feature type="chain" id="PRO_5036379947" description="Secreted protein" evidence="1">
    <location>
        <begin position="18"/>
        <end position="79"/>
    </location>
</feature>